<accession>A0A8H7D8W0</accession>
<proteinExistence type="predicted"/>
<reference evidence="1" key="1">
    <citation type="submission" date="2020-05" db="EMBL/GenBank/DDBJ databases">
        <title>Mycena genomes resolve the evolution of fungal bioluminescence.</title>
        <authorList>
            <person name="Tsai I.J."/>
        </authorList>
    </citation>
    <scope>NUCLEOTIDE SEQUENCE</scope>
    <source>
        <strain evidence="1">CCC161011</strain>
    </source>
</reference>
<evidence type="ECO:0000313" key="1">
    <source>
        <dbReference type="EMBL" id="KAF7363041.1"/>
    </source>
</evidence>
<dbReference type="AlphaFoldDB" id="A0A8H7D8W0"/>
<protein>
    <submittedName>
        <fullName evidence="1">Uncharacterized protein</fullName>
    </submittedName>
</protein>
<dbReference type="OrthoDB" id="2954679at2759"/>
<sequence length="360" mass="41503">MTDAEPTLPLDLEREIFELAARQYPSSIPSFLRVCHRVHTWLESFLYHVLDLDDSELVNAIESRLEYEANEIAALRSRTQGSFLSRFLHWYSPPVVTPTVGKRTTFLKTTTRHIVCTTPDIFFNADTQWQTITRLLRLNPTLFELCVKRYSATVTTSPSGNRKQLPKEMRPTRLTLQFDRDNYGTVDLTKPLFSAVTHLTLLNTAVIDRTPESWAHWMLALPALPALTRLCVTFNIARAIIPHVLSACPRLQAIVAFWWRDPLPRYQREKVLKSPELAAKDALYNAALNKVNMEAFKRRMCSMPDVRVVLVGVPDFFDSWERGARSGNDMWTHVEDFIARKRRGEIDPTTYILDKGEPWV</sequence>
<evidence type="ECO:0000313" key="2">
    <source>
        <dbReference type="Proteomes" id="UP000620124"/>
    </source>
</evidence>
<dbReference type="Proteomes" id="UP000620124">
    <property type="component" value="Unassembled WGS sequence"/>
</dbReference>
<name>A0A8H7D8W0_9AGAR</name>
<comment type="caution">
    <text evidence="1">The sequence shown here is derived from an EMBL/GenBank/DDBJ whole genome shotgun (WGS) entry which is preliminary data.</text>
</comment>
<gene>
    <name evidence="1" type="ORF">MVEN_00655900</name>
</gene>
<dbReference type="EMBL" id="JACAZI010000004">
    <property type="protein sequence ID" value="KAF7363041.1"/>
    <property type="molecule type" value="Genomic_DNA"/>
</dbReference>
<organism evidence="1 2">
    <name type="scientific">Mycena venus</name>
    <dbReference type="NCBI Taxonomy" id="2733690"/>
    <lineage>
        <taxon>Eukaryota</taxon>
        <taxon>Fungi</taxon>
        <taxon>Dikarya</taxon>
        <taxon>Basidiomycota</taxon>
        <taxon>Agaricomycotina</taxon>
        <taxon>Agaricomycetes</taxon>
        <taxon>Agaricomycetidae</taxon>
        <taxon>Agaricales</taxon>
        <taxon>Marasmiineae</taxon>
        <taxon>Mycenaceae</taxon>
        <taxon>Mycena</taxon>
    </lineage>
</organism>
<keyword evidence="2" id="KW-1185">Reference proteome</keyword>